<proteinExistence type="predicted"/>
<dbReference type="Proteomes" id="UP000182427">
    <property type="component" value="Chromosome I"/>
</dbReference>
<name>A0A1G7FJ46_9BACT</name>
<dbReference type="EMBL" id="LT629690">
    <property type="protein sequence ID" value="SDE75605.1"/>
    <property type="molecule type" value="Genomic_DNA"/>
</dbReference>
<reference evidence="3 4" key="1">
    <citation type="submission" date="2016-10" db="EMBL/GenBank/DDBJ databases">
        <authorList>
            <person name="de Groot N.N."/>
        </authorList>
    </citation>
    <scope>NUCLEOTIDE SEQUENCE [LARGE SCALE GENOMIC DNA]</scope>
    <source>
        <strain evidence="3 4">GAS232</strain>
    </source>
</reference>
<feature type="chain" id="PRO_5009240957" evidence="2">
    <location>
        <begin position="21"/>
        <end position="157"/>
    </location>
</feature>
<sequence length="157" mass="16276">MASWKTFGLSAVAVAALALAAPSTDRAQVSIGVNLGPAPICPYGYFDYAPYACAPYGYYGPDWFTGGVFIGAGPWFHGPHGFYGHVDNRYDPHYGYHGPMPARGEVPFNHFHGNEARDGQGHIGNAPHGPEGEHAPGFSGHGGPGGVGHPGGGGGHH</sequence>
<protein>
    <submittedName>
        <fullName evidence="3">Uncharacterized protein</fullName>
    </submittedName>
</protein>
<evidence type="ECO:0000256" key="2">
    <source>
        <dbReference type="SAM" id="SignalP"/>
    </source>
</evidence>
<feature type="signal peptide" evidence="2">
    <location>
        <begin position="1"/>
        <end position="20"/>
    </location>
</feature>
<dbReference type="AlphaFoldDB" id="A0A1G7FJ46"/>
<feature type="region of interest" description="Disordered" evidence="1">
    <location>
        <begin position="110"/>
        <end position="157"/>
    </location>
</feature>
<evidence type="ECO:0000256" key="1">
    <source>
        <dbReference type="SAM" id="MobiDB-lite"/>
    </source>
</evidence>
<evidence type="ECO:0000313" key="4">
    <source>
        <dbReference type="Proteomes" id="UP000182427"/>
    </source>
</evidence>
<keyword evidence="2" id="KW-0732">Signal</keyword>
<accession>A0A1G7FJ46</accession>
<dbReference type="RefSeq" id="WP_083343624.1">
    <property type="nucleotide sequence ID" value="NZ_LT629690.1"/>
</dbReference>
<gene>
    <name evidence="3" type="ORF">SAMN05444167_0346</name>
</gene>
<dbReference type="OrthoDB" id="122916at2"/>
<evidence type="ECO:0000313" key="3">
    <source>
        <dbReference type="EMBL" id="SDE75605.1"/>
    </source>
</evidence>
<feature type="compositionally biased region" description="Gly residues" evidence="1">
    <location>
        <begin position="139"/>
        <end position="157"/>
    </location>
</feature>
<keyword evidence="4" id="KW-1185">Reference proteome</keyword>
<organism evidence="3 4">
    <name type="scientific">Terriglobus roseus</name>
    <dbReference type="NCBI Taxonomy" id="392734"/>
    <lineage>
        <taxon>Bacteria</taxon>
        <taxon>Pseudomonadati</taxon>
        <taxon>Acidobacteriota</taxon>
        <taxon>Terriglobia</taxon>
        <taxon>Terriglobales</taxon>
        <taxon>Acidobacteriaceae</taxon>
        <taxon>Terriglobus</taxon>
    </lineage>
</organism>